<evidence type="ECO:0000256" key="7">
    <source>
        <dbReference type="ARBA" id="ARBA00023136"/>
    </source>
</evidence>
<proteinExistence type="inferred from homology"/>
<dbReference type="InterPro" id="IPR038354">
    <property type="entry name" value="VKOR_sf"/>
</dbReference>
<evidence type="ECO:0000256" key="5">
    <source>
        <dbReference type="ARBA" id="ARBA00022989"/>
    </source>
</evidence>
<dbReference type="EMBL" id="JTHE03000044">
    <property type="protein sequence ID" value="MCM1982780.1"/>
    <property type="molecule type" value="Genomic_DNA"/>
</dbReference>
<dbReference type="RefSeq" id="WP_166274766.1">
    <property type="nucleotide sequence ID" value="NZ_JTHE03000044.1"/>
</dbReference>
<evidence type="ECO:0000313" key="13">
    <source>
        <dbReference type="Proteomes" id="UP000031561"/>
    </source>
</evidence>
<accession>A0ABD4T357</accession>
<keyword evidence="6" id="KW-0560">Oxidoreductase</keyword>
<evidence type="ECO:0000313" key="12">
    <source>
        <dbReference type="EMBL" id="MCM1982780.1"/>
    </source>
</evidence>
<feature type="transmembrane region" description="Helical" evidence="10">
    <location>
        <begin position="177"/>
        <end position="199"/>
    </location>
</feature>
<dbReference type="GO" id="GO:0016020">
    <property type="term" value="C:membrane"/>
    <property type="evidence" value="ECO:0007669"/>
    <property type="project" value="UniProtKB-SubCell"/>
</dbReference>
<dbReference type="SMART" id="SM00756">
    <property type="entry name" value="VKc"/>
    <property type="match status" value="1"/>
</dbReference>
<dbReference type="PANTHER" id="PTHR34573:SF1">
    <property type="entry name" value="VITAMIN K EPOXIDE REDUCTASE DOMAIN-CONTAINING PROTEIN"/>
    <property type="match status" value="1"/>
</dbReference>
<evidence type="ECO:0000256" key="4">
    <source>
        <dbReference type="ARBA" id="ARBA00022719"/>
    </source>
</evidence>
<keyword evidence="4" id="KW-0874">Quinone</keyword>
<dbReference type="Proteomes" id="UP000031561">
    <property type="component" value="Unassembled WGS sequence"/>
</dbReference>
<dbReference type="InterPro" id="IPR012932">
    <property type="entry name" value="VKOR"/>
</dbReference>
<keyword evidence="9" id="KW-0676">Redox-active center</keyword>
<keyword evidence="13" id="KW-1185">Reference proteome</keyword>
<evidence type="ECO:0000256" key="6">
    <source>
        <dbReference type="ARBA" id="ARBA00023002"/>
    </source>
</evidence>
<keyword evidence="7 10" id="KW-0472">Membrane</keyword>
<feature type="domain" description="Vitamin K epoxide reductase" evidence="11">
    <location>
        <begin position="11"/>
        <end position="169"/>
    </location>
</feature>
<dbReference type="Gene3D" id="1.20.1440.130">
    <property type="entry name" value="VKOR domain"/>
    <property type="match status" value="1"/>
</dbReference>
<dbReference type="InterPro" id="IPR044698">
    <property type="entry name" value="VKOR/LTO1"/>
</dbReference>
<dbReference type="CDD" id="cd12916">
    <property type="entry name" value="VKOR_1"/>
    <property type="match status" value="1"/>
</dbReference>
<dbReference type="AlphaFoldDB" id="A0ABD4T357"/>
<keyword evidence="8" id="KW-1015">Disulfide bond</keyword>
<comment type="similarity">
    <text evidence="2">Belongs to the VKOR family.</text>
</comment>
<dbReference type="GO" id="GO:0048038">
    <property type="term" value="F:quinone binding"/>
    <property type="evidence" value="ECO:0007669"/>
    <property type="project" value="UniProtKB-KW"/>
</dbReference>
<organism evidence="12 13">
    <name type="scientific">Lyngbya confervoides BDU141951</name>
    <dbReference type="NCBI Taxonomy" id="1574623"/>
    <lineage>
        <taxon>Bacteria</taxon>
        <taxon>Bacillati</taxon>
        <taxon>Cyanobacteriota</taxon>
        <taxon>Cyanophyceae</taxon>
        <taxon>Oscillatoriophycideae</taxon>
        <taxon>Oscillatoriales</taxon>
        <taxon>Microcoleaceae</taxon>
        <taxon>Lyngbya</taxon>
    </lineage>
</organism>
<evidence type="ECO:0000256" key="9">
    <source>
        <dbReference type="ARBA" id="ARBA00023284"/>
    </source>
</evidence>
<keyword evidence="5 10" id="KW-1133">Transmembrane helix</keyword>
<evidence type="ECO:0000256" key="2">
    <source>
        <dbReference type="ARBA" id="ARBA00006214"/>
    </source>
</evidence>
<evidence type="ECO:0000256" key="3">
    <source>
        <dbReference type="ARBA" id="ARBA00022692"/>
    </source>
</evidence>
<gene>
    <name evidence="12" type="ORF">QQ91_0008080</name>
</gene>
<reference evidence="12 13" key="1">
    <citation type="journal article" date="2015" name="Genome Announc.">
        <title>Draft Genome Sequence of Filamentous Marine Cyanobacterium Lyngbya confervoides Strain BDU141951.</title>
        <authorList>
            <person name="Chandrababunaidu M.M."/>
            <person name="Sen D."/>
            <person name="Tripathy S."/>
        </authorList>
    </citation>
    <scope>NUCLEOTIDE SEQUENCE [LARGE SCALE GENOMIC DNA]</scope>
    <source>
        <strain evidence="12 13">BDU141951</strain>
    </source>
</reference>
<sequence length="332" mass="36507">MSRRRRSPWIHRWSRPIIGAIAILGAINTLYLTVVRFLGSSTVCPTDGCEQVLSSRYATVFGPGNAVAFGDGIPLAFFGLLAYVVMAGLALGPLALNSDTHKDQRLVWEKRTWFLLFLGSTAMMLFSGYLMYIMATEFVIPNGLKALCFYCVASAILATAMFILTLIGRAWEDLGQLFFSGIILGVITLLSTLIIFAPIPDVADAYNITDNTGKVVFSVTQESTASEIALAQHLKDTGAVMYGAFWCPHCYDQKNLFGVEALSIMPYVECDPRGKAAQPDLCQQKFDLAKEQLKTEVGFPTWEINGRFYSGARPLSELAKVSGYEGPQDFQN</sequence>
<keyword evidence="3 10" id="KW-0812">Transmembrane</keyword>
<feature type="transmembrane region" description="Helical" evidence="10">
    <location>
        <begin position="144"/>
        <end position="165"/>
    </location>
</feature>
<dbReference type="InterPro" id="IPR036249">
    <property type="entry name" value="Thioredoxin-like_sf"/>
</dbReference>
<dbReference type="PANTHER" id="PTHR34573">
    <property type="entry name" value="VKC DOMAIN-CONTAINING PROTEIN"/>
    <property type="match status" value="1"/>
</dbReference>
<comment type="subcellular location">
    <subcellularLocation>
        <location evidence="1">Membrane</location>
        <topology evidence="1">Multi-pass membrane protein</topology>
    </subcellularLocation>
</comment>
<dbReference type="Gene3D" id="3.40.30.10">
    <property type="entry name" value="Glutaredoxin"/>
    <property type="match status" value="1"/>
</dbReference>
<evidence type="ECO:0000259" key="11">
    <source>
        <dbReference type="SMART" id="SM00756"/>
    </source>
</evidence>
<feature type="transmembrane region" description="Helical" evidence="10">
    <location>
        <begin position="73"/>
        <end position="92"/>
    </location>
</feature>
<dbReference type="SUPFAM" id="SSF52833">
    <property type="entry name" value="Thioredoxin-like"/>
    <property type="match status" value="1"/>
</dbReference>
<evidence type="ECO:0000256" key="8">
    <source>
        <dbReference type="ARBA" id="ARBA00023157"/>
    </source>
</evidence>
<feature type="transmembrane region" description="Helical" evidence="10">
    <location>
        <begin position="12"/>
        <end position="32"/>
    </location>
</feature>
<dbReference type="GO" id="GO:0016491">
    <property type="term" value="F:oxidoreductase activity"/>
    <property type="evidence" value="ECO:0007669"/>
    <property type="project" value="UniProtKB-KW"/>
</dbReference>
<evidence type="ECO:0000256" key="1">
    <source>
        <dbReference type="ARBA" id="ARBA00004141"/>
    </source>
</evidence>
<evidence type="ECO:0000256" key="10">
    <source>
        <dbReference type="SAM" id="Phobius"/>
    </source>
</evidence>
<feature type="transmembrane region" description="Helical" evidence="10">
    <location>
        <begin position="113"/>
        <end position="132"/>
    </location>
</feature>
<dbReference type="Pfam" id="PF07884">
    <property type="entry name" value="VKOR"/>
    <property type="match status" value="1"/>
</dbReference>
<protein>
    <submittedName>
        <fullName evidence="12">Vitamin K epoxide reductase family protein</fullName>
    </submittedName>
</protein>
<comment type="caution">
    <text evidence="12">The sequence shown here is derived from an EMBL/GenBank/DDBJ whole genome shotgun (WGS) entry which is preliminary data.</text>
</comment>
<name>A0ABD4T357_9CYAN</name>